<sequence length="388" mass="44671">MKEIASGRMVYRGGWLDSIRAHTVIIELFIRSQIGKFTKVKLRRLRLIDVRLIAILALLASGTARGEGELRLGGAINLFSRYGYLSISMKVVPRNDTDSKWLYREPTIDVFKDLSAYTLAPEDKNRIKVFEGDFHMEFCDNLRQLLQAYFRDFSFEKLDRPWRAFSGSWSRTGMAKHLGVDSNFINGHHCYVLVRVSRHRETSRMRPVDTDDVDLEDEVARGTMDVIPGNESSVSQFVKNFGSHYVVSYTTGNSLYQVFVFSPQIYSRIKERLKTKGVSALSTVELSSYFSPWYAEHIGQIQSASGNLTTQAWAAENLRVHFYFFTYPSLLKLHAEKDLLRTLNNLLGNEAMLALDLRTLAPAFKDPERRGWFLEVIDNYLKLWETNM</sequence>
<organism evidence="2">
    <name type="scientific">Menopon gallinae</name>
    <name type="common">poultry shaft louse</name>
    <dbReference type="NCBI Taxonomy" id="328185"/>
    <lineage>
        <taxon>Eukaryota</taxon>
        <taxon>Metazoa</taxon>
        <taxon>Ecdysozoa</taxon>
        <taxon>Arthropoda</taxon>
        <taxon>Hexapoda</taxon>
        <taxon>Insecta</taxon>
        <taxon>Pterygota</taxon>
        <taxon>Neoptera</taxon>
        <taxon>Paraneoptera</taxon>
        <taxon>Psocodea</taxon>
        <taxon>Troctomorpha</taxon>
        <taxon>Phthiraptera</taxon>
        <taxon>Amblycera</taxon>
        <taxon>Menoponidae</taxon>
        <taxon>Menopon</taxon>
    </lineage>
</organism>
<name>A0AAW2HSI6_9NEOP</name>
<proteinExistence type="predicted"/>
<dbReference type="SMART" id="SM00457">
    <property type="entry name" value="MACPF"/>
    <property type="match status" value="1"/>
</dbReference>
<dbReference type="EMBL" id="JARGDH010000003">
    <property type="protein sequence ID" value="KAL0272817.1"/>
    <property type="molecule type" value="Genomic_DNA"/>
</dbReference>
<evidence type="ECO:0000313" key="2">
    <source>
        <dbReference type="EMBL" id="KAL0272817.1"/>
    </source>
</evidence>
<feature type="domain" description="MACPF" evidence="1">
    <location>
        <begin position="190"/>
        <end position="382"/>
    </location>
</feature>
<accession>A0AAW2HSI6</accession>
<gene>
    <name evidence="2" type="ORF">PYX00_005648</name>
</gene>
<evidence type="ECO:0000259" key="1">
    <source>
        <dbReference type="SMART" id="SM00457"/>
    </source>
</evidence>
<comment type="caution">
    <text evidence="2">The sequence shown here is derived from an EMBL/GenBank/DDBJ whole genome shotgun (WGS) entry which is preliminary data.</text>
</comment>
<dbReference type="AlphaFoldDB" id="A0AAW2HSI6"/>
<reference evidence="2" key="1">
    <citation type="journal article" date="2024" name="Gigascience">
        <title>Chromosome-level genome of the poultry shaft louse Menopon gallinae provides insight into the host-switching and adaptive evolution of parasitic lice.</title>
        <authorList>
            <person name="Xu Y."/>
            <person name="Ma L."/>
            <person name="Liu S."/>
            <person name="Liang Y."/>
            <person name="Liu Q."/>
            <person name="He Z."/>
            <person name="Tian L."/>
            <person name="Duan Y."/>
            <person name="Cai W."/>
            <person name="Li H."/>
            <person name="Song F."/>
        </authorList>
    </citation>
    <scope>NUCLEOTIDE SEQUENCE</scope>
    <source>
        <strain evidence="2">Cailab_2023a</strain>
    </source>
</reference>
<protein>
    <recommendedName>
        <fullName evidence="1">MACPF domain-containing protein</fullName>
    </recommendedName>
</protein>
<dbReference type="InterPro" id="IPR020864">
    <property type="entry name" value="MACPF"/>
</dbReference>